<accession>A0AAU7XXY7</accession>
<dbReference type="InterPro" id="IPR011990">
    <property type="entry name" value="TPR-like_helical_dom_sf"/>
</dbReference>
<organism evidence="1">
    <name type="scientific">Pseudomonas solani</name>
    <dbReference type="NCBI Taxonomy" id="2731552"/>
    <lineage>
        <taxon>Bacteria</taxon>
        <taxon>Pseudomonadati</taxon>
        <taxon>Pseudomonadota</taxon>
        <taxon>Gammaproteobacteria</taxon>
        <taxon>Pseudomonadales</taxon>
        <taxon>Pseudomonadaceae</taxon>
        <taxon>Pseudomonas</taxon>
    </lineage>
</organism>
<proteinExistence type="predicted"/>
<gene>
    <name evidence="1" type="ORF">ABS648_17215</name>
</gene>
<evidence type="ECO:0000313" key="1">
    <source>
        <dbReference type="EMBL" id="XBY61706.1"/>
    </source>
</evidence>
<dbReference type="EMBL" id="CP158373">
    <property type="protein sequence ID" value="XBY61706.1"/>
    <property type="molecule type" value="Genomic_DNA"/>
</dbReference>
<dbReference type="AlphaFoldDB" id="A0AAU7XXY7"/>
<protein>
    <recommendedName>
        <fullName evidence="2">Sel1 repeat family protein</fullName>
    </recommendedName>
</protein>
<dbReference type="InterPro" id="IPR006597">
    <property type="entry name" value="Sel1-like"/>
</dbReference>
<dbReference type="SUPFAM" id="SSF81901">
    <property type="entry name" value="HCP-like"/>
    <property type="match status" value="1"/>
</dbReference>
<dbReference type="SMART" id="SM00671">
    <property type="entry name" value="SEL1"/>
    <property type="match status" value="2"/>
</dbReference>
<sequence>MTDTPDTESAMREAERLLNAGELRRARSLLAPYIRRRVPAALFLSSLFSDPGEGAEAFECRHIELLSEAAELGHAPAMNMLAQYLEVGDMLEQDGDRAGGVFARAAGLGHPEAKLFHGLNLFYGSNGVGMDKEKAVRLLQEAEAEGVVDDRTSLR</sequence>
<name>A0AAU7XXY7_9PSED</name>
<dbReference type="RefSeq" id="WP_350446293.1">
    <property type="nucleotide sequence ID" value="NZ_CP158373.1"/>
</dbReference>
<dbReference type="Gene3D" id="1.25.40.10">
    <property type="entry name" value="Tetratricopeptide repeat domain"/>
    <property type="match status" value="1"/>
</dbReference>
<reference evidence="1" key="1">
    <citation type="submission" date="2023-08" db="EMBL/GenBank/DDBJ databases">
        <title>Increased levels of nutrients transform a symbiont into a lethal pathobiont.</title>
        <authorList>
            <person name="Lachnit T."/>
            <person name="Ulrich L."/>
            <person name="Willmer F.M."/>
            <person name="Hasenbein T."/>
            <person name="Steiner L.X."/>
            <person name="Wolters M."/>
            <person name="Herbst E.M."/>
            <person name="Deines P."/>
        </authorList>
    </citation>
    <scope>NUCLEOTIDE SEQUENCE</scope>
    <source>
        <strain evidence="1">T3</strain>
    </source>
</reference>
<evidence type="ECO:0008006" key="2">
    <source>
        <dbReference type="Google" id="ProtNLM"/>
    </source>
</evidence>